<feature type="domain" description="Chromo" evidence="5">
    <location>
        <begin position="15"/>
        <end position="77"/>
    </location>
</feature>
<dbReference type="Gene3D" id="2.40.50.40">
    <property type="match status" value="1"/>
</dbReference>
<dbReference type="InterPro" id="IPR016197">
    <property type="entry name" value="Chromo-like_dom_sf"/>
</dbReference>
<feature type="compositionally biased region" description="Low complexity" evidence="4">
    <location>
        <begin position="388"/>
        <end position="410"/>
    </location>
</feature>
<feature type="compositionally biased region" description="Low complexity" evidence="4">
    <location>
        <begin position="236"/>
        <end position="246"/>
    </location>
</feature>
<feature type="region of interest" description="Disordered" evidence="4">
    <location>
        <begin position="69"/>
        <end position="370"/>
    </location>
</feature>
<dbReference type="Gene3D" id="1.25.40.20">
    <property type="entry name" value="Ankyrin repeat-containing domain"/>
    <property type="match status" value="1"/>
</dbReference>
<feature type="compositionally biased region" description="Basic residues" evidence="4">
    <location>
        <begin position="121"/>
        <end position="138"/>
    </location>
</feature>
<evidence type="ECO:0000313" key="6">
    <source>
        <dbReference type="EMBL" id="PAA88366.1"/>
    </source>
</evidence>
<feature type="compositionally biased region" description="Basic residues" evidence="4">
    <location>
        <begin position="168"/>
        <end position="186"/>
    </location>
</feature>
<dbReference type="SUPFAM" id="SSF48403">
    <property type="entry name" value="Ankyrin repeat"/>
    <property type="match status" value="1"/>
</dbReference>
<dbReference type="Pfam" id="PF12796">
    <property type="entry name" value="Ank_2"/>
    <property type="match status" value="1"/>
</dbReference>
<dbReference type="OrthoDB" id="10057496at2759"/>
<evidence type="ECO:0000259" key="5">
    <source>
        <dbReference type="PROSITE" id="PS50013"/>
    </source>
</evidence>
<comment type="caution">
    <text evidence="6">The sequence shown here is derived from an EMBL/GenBank/DDBJ whole genome shotgun (WGS) entry which is preliminary data.</text>
</comment>
<keyword evidence="1" id="KW-0677">Repeat</keyword>
<dbReference type="PANTHER" id="PTHR24166:SF48">
    <property type="entry name" value="PROTEIN VAPYRIN"/>
    <property type="match status" value="1"/>
</dbReference>
<dbReference type="AlphaFoldDB" id="A0A267GQR2"/>
<evidence type="ECO:0000256" key="3">
    <source>
        <dbReference type="PROSITE-ProRule" id="PRU00023"/>
    </source>
</evidence>
<dbReference type="Proteomes" id="UP000215902">
    <property type="component" value="Unassembled WGS sequence"/>
</dbReference>
<dbReference type="InterPro" id="IPR050889">
    <property type="entry name" value="Dendritic_Spine_Reg/Scaffold"/>
</dbReference>
<sequence>SNEEGSLSDSSGEEFEIERVLDRRRNSSTGAIEYLVKWAGDWGADSFQWLEEASLANAQEAVRAFLQRSSNKAATAEPAGSTTTSKAAKRLPRQQPPPPRRQAFILSDRDSSDEDGEVKSRKSSSKTSSKKKKHKKKKTGEAAAAAGTREDGAEFEEGEISDDSSSAVRRRSSGRSRSGKHRKRHREERSGKAQSAAAESTTAKAQVQQAESQVQPPLAQAQPPVLEVQQRESEIQQPKPQVQQPQSKAFIIAAPAYNADDGADDDDDEDDETPFSELRIAESGDTPSEGDGDGEADGDRDGDEIDAADGDGGGAEQLADQADEDLDDGNDISEEAGGSAATGPSDPRRLHGAAAQAATDGRASLPSGAVIRKRQTKLLSFAGREIPQPKSAAGAGQASGPDAAASAAKSARSESDALKATLASELVNPARQVHGSPADIMRTLLTERDAEFPPRLLGERELLELVRNPDRPLAALSQALRHPDCPNLNKIPESRTSWLLHCAAKCGLTEALQLLLQFGADPDLPERRTGRTALMTAAGLGLQIACELLLQARASLELRDHRGDTALLRSARLEQFPTMRYLLWRGAEFAELWPGRIADLPEEATKTARLWAHELQGLLLNEIESVVRNCLPGALLTCSVSPPFVVSPSAGLRRVLSFSTPEDLKEGPAGRCLDCLFIAVADFPGNGAAHPMLSGPDMVSGVKLNGVVQPSFTPPHHFLTGCQPLRPPGELNELELQLLRENEGMSQLRVLLQAYRLSLD</sequence>
<feature type="region of interest" description="Disordered" evidence="4">
    <location>
        <begin position="384"/>
        <end position="412"/>
    </location>
</feature>
<feature type="compositionally biased region" description="Polar residues" evidence="4">
    <location>
        <begin position="197"/>
        <end position="212"/>
    </location>
</feature>
<feature type="non-terminal residue" evidence="6">
    <location>
        <position position="1"/>
    </location>
</feature>
<feature type="compositionally biased region" description="Low complexity" evidence="4">
    <location>
        <begin position="213"/>
        <end position="226"/>
    </location>
</feature>
<feature type="compositionally biased region" description="Acidic residues" evidence="4">
    <location>
        <begin position="153"/>
        <end position="162"/>
    </location>
</feature>
<feature type="repeat" description="ANK" evidence="3">
    <location>
        <begin position="500"/>
        <end position="527"/>
    </location>
</feature>
<proteinExistence type="predicted"/>
<dbReference type="Pfam" id="PF00385">
    <property type="entry name" value="Chromo"/>
    <property type="match status" value="1"/>
</dbReference>
<keyword evidence="7" id="KW-1185">Reference proteome</keyword>
<feature type="compositionally biased region" description="Acidic residues" evidence="4">
    <location>
        <begin position="261"/>
        <end position="274"/>
    </location>
</feature>
<feature type="compositionally biased region" description="Acidic residues" evidence="4">
    <location>
        <begin position="321"/>
        <end position="334"/>
    </location>
</feature>
<organism evidence="6 7">
    <name type="scientific">Macrostomum lignano</name>
    <dbReference type="NCBI Taxonomy" id="282301"/>
    <lineage>
        <taxon>Eukaryota</taxon>
        <taxon>Metazoa</taxon>
        <taxon>Spiralia</taxon>
        <taxon>Lophotrochozoa</taxon>
        <taxon>Platyhelminthes</taxon>
        <taxon>Rhabditophora</taxon>
        <taxon>Macrostomorpha</taxon>
        <taxon>Macrostomida</taxon>
        <taxon>Macrostomidae</taxon>
        <taxon>Macrostomum</taxon>
    </lineage>
</organism>
<accession>A0A267GQR2</accession>
<evidence type="ECO:0000256" key="1">
    <source>
        <dbReference type="ARBA" id="ARBA00022737"/>
    </source>
</evidence>
<dbReference type="InterPro" id="IPR036770">
    <property type="entry name" value="Ankyrin_rpt-contain_sf"/>
</dbReference>
<feature type="compositionally biased region" description="Acidic residues" evidence="4">
    <location>
        <begin position="288"/>
        <end position="309"/>
    </location>
</feature>
<dbReference type="EMBL" id="NIVC01000195">
    <property type="protein sequence ID" value="PAA88366.1"/>
    <property type="molecule type" value="Genomic_DNA"/>
</dbReference>
<dbReference type="PROSITE" id="PS50013">
    <property type="entry name" value="CHROMO_2"/>
    <property type="match status" value="1"/>
</dbReference>
<dbReference type="CDD" id="cd00024">
    <property type="entry name" value="CD_CSD"/>
    <property type="match status" value="1"/>
</dbReference>
<gene>
    <name evidence="6" type="ORF">BOX15_Mlig016440g1</name>
</gene>
<evidence type="ECO:0000256" key="4">
    <source>
        <dbReference type="SAM" id="MobiDB-lite"/>
    </source>
</evidence>
<dbReference type="InterPro" id="IPR023780">
    <property type="entry name" value="Chromo_domain"/>
</dbReference>
<dbReference type="PANTHER" id="PTHR24166">
    <property type="entry name" value="ROLLING PEBBLES, ISOFORM B"/>
    <property type="match status" value="1"/>
</dbReference>
<dbReference type="SMART" id="SM00298">
    <property type="entry name" value="CHROMO"/>
    <property type="match status" value="1"/>
</dbReference>
<evidence type="ECO:0000256" key="2">
    <source>
        <dbReference type="ARBA" id="ARBA00023043"/>
    </source>
</evidence>
<name>A0A267GQR2_9PLAT</name>
<keyword evidence="2 3" id="KW-0040">ANK repeat</keyword>
<evidence type="ECO:0000313" key="7">
    <source>
        <dbReference type="Proteomes" id="UP000215902"/>
    </source>
</evidence>
<dbReference type="STRING" id="282301.A0A267GQR2"/>
<dbReference type="InterPro" id="IPR000953">
    <property type="entry name" value="Chromo/chromo_shadow_dom"/>
</dbReference>
<reference evidence="6 7" key="1">
    <citation type="submission" date="2017-06" db="EMBL/GenBank/DDBJ databases">
        <title>A platform for efficient transgenesis in Macrostomum lignano, a flatworm model organism for stem cell research.</title>
        <authorList>
            <person name="Berezikov E."/>
        </authorList>
    </citation>
    <scope>NUCLEOTIDE SEQUENCE [LARGE SCALE GENOMIC DNA]</scope>
    <source>
        <strain evidence="6">DV1</strain>
        <tissue evidence="6">Whole organism</tissue>
    </source>
</reference>
<protein>
    <recommendedName>
        <fullName evidence="5">Chromo domain-containing protein</fullName>
    </recommendedName>
</protein>
<dbReference type="SMART" id="SM00248">
    <property type="entry name" value="ANK"/>
    <property type="match status" value="3"/>
</dbReference>
<dbReference type="InterPro" id="IPR002110">
    <property type="entry name" value="Ankyrin_rpt"/>
</dbReference>
<dbReference type="SUPFAM" id="SSF54160">
    <property type="entry name" value="Chromo domain-like"/>
    <property type="match status" value="1"/>
</dbReference>
<dbReference type="PROSITE" id="PS50088">
    <property type="entry name" value="ANK_REPEAT"/>
    <property type="match status" value="1"/>
</dbReference>